<gene>
    <name evidence="3" type="ORF">E3N88_12884</name>
</gene>
<dbReference type="GO" id="GO:0005774">
    <property type="term" value="C:vacuolar membrane"/>
    <property type="evidence" value="ECO:0007669"/>
    <property type="project" value="TreeGrafter"/>
</dbReference>
<feature type="coiled-coil region" evidence="1">
    <location>
        <begin position="192"/>
        <end position="247"/>
    </location>
</feature>
<evidence type="ECO:0000256" key="1">
    <source>
        <dbReference type="SAM" id="Coils"/>
    </source>
</evidence>
<accession>A0A5N6P6V1</accession>
<feature type="coiled-coil region" evidence="1">
    <location>
        <begin position="371"/>
        <end position="486"/>
    </location>
</feature>
<dbReference type="PANTHER" id="PTHR32258">
    <property type="entry name" value="PROTEIN NETWORKED 4A"/>
    <property type="match status" value="1"/>
</dbReference>
<dbReference type="Gene3D" id="1.10.287.1490">
    <property type="match status" value="1"/>
</dbReference>
<evidence type="ECO:0008006" key="5">
    <source>
        <dbReference type="Google" id="ProtNLM"/>
    </source>
</evidence>
<dbReference type="OrthoDB" id="1898513at2759"/>
<proteinExistence type="predicted"/>
<comment type="caution">
    <text evidence="3">The sequence shown here is derived from an EMBL/GenBank/DDBJ whole genome shotgun (WGS) entry which is preliminary data.</text>
</comment>
<dbReference type="EMBL" id="SZYD01000006">
    <property type="protein sequence ID" value="KAD5961411.1"/>
    <property type="molecule type" value="Genomic_DNA"/>
</dbReference>
<name>A0A5N6P6V1_9ASTR</name>
<evidence type="ECO:0000256" key="2">
    <source>
        <dbReference type="SAM" id="MobiDB-lite"/>
    </source>
</evidence>
<reference evidence="3 4" key="1">
    <citation type="submission" date="2019-05" db="EMBL/GenBank/DDBJ databases">
        <title>Mikania micrantha, genome provides insights into the molecular mechanism of rapid growth.</title>
        <authorList>
            <person name="Liu B."/>
        </authorList>
    </citation>
    <scope>NUCLEOTIDE SEQUENCE [LARGE SCALE GENOMIC DNA]</scope>
    <source>
        <strain evidence="3">NLD-2019</strain>
        <tissue evidence="3">Leaf</tissue>
    </source>
</reference>
<evidence type="ECO:0000313" key="3">
    <source>
        <dbReference type="EMBL" id="KAD5961411.1"/>
    </source>
</evidence>
<sequence length="578" mass="66104">MEGIESKTLLPGENFQMCLSENVEGFQHRVKEILKLIEQDGNLSELTVEIYDEKKSKLTTHIAELSCMHGVLVDQHVHLIEEVSKNCPSLIKRQHLDFSDSVSPKVTQMFTPDQMSNTQKFRTPIGFDVLLSSGGVGSYVSRREGSESSFSLSSDSDSESFMSTNKLLISPINGEALKAKETKVPENILQKISNLEDELVTVNAELQSLADENNILKQQIQENLSHIKTQNVNFENEKTMRNELEKQLVSLKLVISESDLQIKSMSEEFEASRVKRLAAEDEILKLKHELSSKISKLFSSQQEIALLEKQLHSEKEVNLGLHEEVSLCVADISVRDDQITELNTKINQSMHEISLLKSTHKAKEDTWNANIERLQMELSEKCRSVDDLNQNFDCLKLKKDGVTAQLDTLRAEKRSQDNLVRELETRLNSLQLEHERVLSSFDNAQNVTNELKMKVAELEREVGRQREVISDRAEEKREAIRQLLRKDVGCLFSRRHFIKKRLRDLFLEKRWTIIFKPLQTFSPPSHPHDRRSPPPSPPTAIAGLPHRRRILTIAGLPHCHHQKRTLVVRTLPLPSLHP</sequence>
<feature type="region of interest" description="Disordered" evidence="2">
    <location>
        <begin position="522"/>
        <end position="542"/>
    </location>
</feature>
<protein>
    <recommendedName>
        <fullName evidence="5">NAB domain-containing protein</fullName>
    </recommendedName>
</protein>
<keyword evidence="4" id="KW-1185">Reference proteome</keyword>
<organism evidence="3 4">
    <name type="scientific">Mikania micrantha</name>
    <name type="common">bitter vine</name>
    <dbReference type="NCBI Taxonomy" id="192012"/>
    <lineage>
        <taxon>Eukaryota</taxon>
        <taxon>Viridiplantae</taxon>
        <taxon>Streptophyta</taxon>
        <taxon>Embryophyta</taxon>
        <taxon>Tracheophyta</taxon>
        <taxon>Spermatophyta</taxon>
        <taxon>Magnoliopsida</taxon>
        <taxon>eudicotyledons</taxon>
        <taxon>Gunneridae</taxon>
        <taxon>Pentapetalae</taxon>
        <taxon>asterids</taxon>
        <taxon>campanulids</taxon>
        <taxon>Asterales</taxon>
        <taxon>Asteraceae</taxon>
        <taxon>Asteroideae</taxon>
        <taxon>Heliantheae alliance</taxon>
        <taxon>Eupatorieae</taxon>
        <taxon>Mikania</taxon>
    </lineage>
</organism>
<evidence type="ECO:0000313" key="4">
    <source>
        <dbReference type="Proteomes" id="UP000326396"/>
    </source>
</evidence>
<dbReference type="AlphaFoldDB" id="A0A5N6P6V1"/>
<keyword evidence="1" id="KW-0175">Coiled coil</keyword>
<dbReference type="PANTHER" id="PTHR32258:SF14">
    <property type="entry name" value="GB|AAF19561.1"/>
    <property type="match status" value="1"/>
</dbReference>
<dbReference type="InterPro" id="IPR051861">
    <property type="entry name" value="NET_actin-binding_domain"/>
</dbReference>
<dbReference type="Proteomes" id="UP000326396">
    <property type="component" value="Linkage Group LG14"/>
</dbReference>